<name>A0A844E6A4_EUBRA</name>
<keyword evidence="1" id="KW-0472">Membrane</keyword>
<keyword evidence="1" id="KW-0812">Transmembrane</keyword>
<feature type="transmembrane region" description="Helical" evidence="1">
    <location>
        <begin position="7"/>
        <end position="25"/>
    </location>
</feature>
<evidence type="ECO:0000313" key="3">
    <source>
        <dbReference type="Proteomes" id="UP000431304"/>
    </source>
</evidence>
<reference evidence="2 3" key="1">
    <citation type="journal article" date="2019" name="Nat. Med.">
        <title>A library of human gut bacterial isolates paired with longitudinal multiomics data enables mechanistic microbiome research.</title>
        <authorList>
            <person name="Poyet M."/>
            <person name="Groussin M."/>
            <person name="Gibbons S.M."/>
            <person name="Avila-Pacheco J."/>
            <person name="Jiang X."/>
            <person name="Kearney S.M."/>
            <person name="Perrotta A.R."/>
            <person name="Berdy B."/>
            <person name="Zhao S."/>
            <person name="Lieberman T.D."/>
            <person name="Swanson P.K."/>
            <person name="Smith M."/>
            <person name="Roesemann S."/>
            <person name="Alexander J.E."/>
            <person name="Rich S.A."/>
            <person name="Livny J."/>
            <person name="Vlamakis H."/>
            <person name="Clish C."/>
            <person name="Bullock K."/>
            <person name="Deik A."/>
            <person name="Scott J."/>
            <person name="Pierce K.A."/>
            <person name="Xavier R.J."/>
            <person name="Alm E.J."/>
        </authorList>
    </citation>
    <scope>NUCLEOTIDE SEQUENCE [LARGE SCALE GENOMIC DNA]</scope>
    <source>
        <strain evidence="2 3">BIOML-A3</strain>
    </source>
</reference>
<keyword evidence="1" id="KW-1133">Transmembrane helix</keyword>
<comment type="caution">
    <text evidence="2">The sequence shown here is derived from an EMBL/GenBank/DDBJ whole genome shotgun (WGS) entry which is preliminary data.</text>
</comment>
<feature type="transmembrane region" description="Helical" evidence="1">
    <location>
        <begin position="31"/>
        <end position="53"/>
    </location>
</feature>
<gene>
    <name evidence="2" type="ORF">GKE72_13845</name>
</gene>
<accession>A0A844E6A4</accession>
<dbReference type="AlphaFoldDB" id="A0A844E6A4"/>
<dbReference type="EMBL" id="WKRA01000029">
    <property type="protein sequence ID" value="MSD17118.1"/>
    <property type="molecule type" value="Genomic_DNA"/>
</dbReference>
<sequence>MMKNKIASGLCDAGLVITLIGMMGLSSEGQAGFVLAVKITAVGLAIAGAGIILNKIKERVTFDNHTL</sequence>
<organism evidence="2 3">
    <name type="scientific">Eubacterium ramulus</name>
    <dbReference type="NCBI Taxonomy" id="39490"/>
    <lineage>
        <taxon>Bacteria</taxon>
        <taxon>Bacillati</taxon>
        <taxon>Bacillota</taxon>
        <taxon>Clostridia</taxon>
        <taxon>Eubacteriales</taxon>
        <taxon>Eubacteriaceae</taxon>
        <taxon>Eubacterium</taxon>
    </lineage>
</organism>
<protein>
    <submittedName>
        <fullName evidence="2">Uncharacterized protein</fullName>
    </submittedName>
</protein>
<proteinExistence type="predicted"/>
<evidence type="ECO:0000256" key="1">
    <source>
        <dbReference type="SAM" id="Phobius"/>
    </source>
</evidence>
<evidence type="ECO:0000313" key="2">
    <source>
        <dbReference type="EMBL" id="MSD17118.1"/>
    </source>
</evidence>
<dbReference type="Proteomes" id="UP000431304">
    <property type="component" value="Unassembled WGS sequence"/>
</dbReference>
<dbReference type="RefSeq" id="WP_154315029.1">
    <property type="nucleotide sequence ID" value="NZ_WKRA01000029.1"/>
</dbReference>